<reference evidence="2" key="1">
    <citation type="submission" date="2023-03" db="EMBL/GenBank/DDBJ databases">
        <title>Massive genome expansion in bonnet fungi (Mycena s.s.) driven by repeated elements and novel gene families across ecological guilds.</title>
        <authorList>
            <consortium name="Lawrence Berkeley National Laboratory"/>
            <person name="Harder C.B."/>
            <person name="Miyauchi S."/>
            <person name="Viragh M."/>
            <person name="Kuo A."/>
            <person name="Thoen E."/>
            <person name="Andreopoulos B."/>
            <person name="Lu D."/>
            <person name="Skrede I."/>
            <person name="Drula E."/>
            <person name="Henrissat B."/>
            <person name="Morin E."/>
            <person name="Kohler A."/>
            <person name="Barry K."/>
            <person name="LaButti K."/>
            <person name="Morin E."/>
            <person name="Salamov A."/>
            <person name="Lipzen A."/>
            <person name="Mereny Z."/>
            <person name="Hegedus B."/>
            <person name="Baldrian P."/>
            <person name="Stursova M."/>
            <person name="Weitz H."/>
            <person name="Taylor A."/>
            <person name="Grigoriev I.V."/>
            <person name="Nagy L.G."/>
            <person name="Martin F."/>
            <person name="Kauserud H."/>
        </authorList>
    </citation>
    <scope>NUCLEOTIDE SEQUENCE</scope>
    <source>
        <strain evidence="2">CBHHK182m</strain>
    </source>
</reference>
<protein>
    <submittedName>
        <fullName evidence="2">Uncharacterized protein</fullName>
    </submittedName>
</protein>
<organism evidence="2 3">
    <name type="scientific">Mycena metata</name>
    <dbReference type="NCBI Taxonomy" id="1033252"/>
    <lineage>
        <taxon>Eukaryota</taxon>
        <taxon>Fungi</taxon>
        <taxon>Dikarya</taxon>
        <taxon>Basidiomycota</taxon>
        <taxon>Agaricomycotina</taxon>
        <taxon>Agaricomycetes</taxon>
        <taxon>Agaricomycetidae</taxon>
        <taxon>Agaricales</taxon>
        <taxon>Marasmiineae</taxon>
        <taxon>Mycenaceae</taxon>
        <taxon>Mycena</taxon>
    </lineage>
</organism>
<evidence type="ECO:0000256" key="1">
    <source>
        <dbReference type="SAM" id="MobiDB-lite"/>
    </source>
</evidence>
<comment type="caution">
    <text evidence="2">The sequence shown here is derived from an EMBL/GenBank/DDBJ whole genome shotgun (WGS) entry which is preliminary data.</text>
</comment>
<dbReference type="AlphaFoldDB" id="A0AAD7NSK3"/>
<feature type="region of interest" description="Disordered" evidence="1">
    <location>
        <begin position="70"/>
        <end position="105"/>
    </location>
</feature>
<gene>
    <name evidence="2" type="ORF">B0H16DRAFT_147542</name>
</gene>
<dbReference type="Proteomes" id="UP001215598">
    <property type="component" value="Unassembled WGS sequence"/>
</dbReference>
<sequence>MSASEDLSDEICPGCNTYRLTRPIKCTGYYNSRNKDRWYQKCSSNDFTVNAECKKFIFNDEVQRAYETGAFDNGRSSPATAPPLVRVPSSSPPFSPSSRRPTTPCANSCTRHVSRLFAKLVAELLRRVAQPQITTLLTSYLSTPLPWALRALGQYFPCQPLAVLPPAALLWPVFFPTGKLRSLAMSHPPRHLSGPLKPTLIPLTLPTGSN</sequence>
<evidence type="ECO:0000313" key="2">
    <source>
        <dbReference type="EMBL" id="KAJ7773365.1"/>
    </source>
</evidence>
<proteinExistence type="predicted"/>
<accession>A0AAD7NSK3</accession>
<evidence type="ECO:0000313" key="3">
    <source>
        <dbReference type="Proteomes" id="UP001215598"/>
    </source>
</evidence>
<name>A0AAD7NSK3_9AGAR</name>
<keyword evidence="3" id="KW-1185">Reference proteome</keyword>
<dbReference type="EMBL" id="JARKIB010000013">
    <property type="protein sequence ID" value="KAJ7773365.1"/>
    <property type="molecule type" value="Genomic_DNA"/>
</dbReference>